<keyword evidence="2" id="KW-1185">Reference proteome</keyword>
<sequence>MDVTCNYREASSATSDNNAPPHSGAAPDPLRALLAALPANLRSEPRPAVVIGELIALIQHGRVPLVFHPNQSDHAALRAATVVDLQRADIGRRVVLVFDEARASCPIIVGVLREHDSEGWPSTPPVGLVEMDAGGTRMIVSAKHELILRCGKASIELRHDGRIEIKGDDIVTEATGANRIRGGSVEMN</sequence>
<organism evidence="1 2">
    <name type="scientific">Caballeronia novacaledonica</name>
    <dbReference type="NCBI Taxonomy" id="1544861"/>
    <lineage>
        <taxon>Bacteria</taxon>
        <taxon>Pseudomonadati</taxon>
        <taxon>Pseudomonadota</taxon>
        <taxon>Betaproteobacteria</taxon>
        <taxon>Burkholderiales</taxon>
        <taxon>Burkholderiaceae</taxon>
        <taxon>Caballeronia</taxon>
    </lineage>
</organism>
<reference evidence="1" key="1">
    <citation type="submission" date="2021-09" db="EMBL/GenBank/DDBJ databases">
        <title>Isolation and characterization of 3-chlorobenzoate degrading bacteria from soils in Shizuoka.</title>
        <authorList>
            <person name="Ifat A."/>
            <person name="Ogawa N."/>
            <person name="Kimbara K."/>
            <person name="Moriuchi R."/>
            <person name="Dohra H."/>
            <person name="Shintani M."/>
        </authorList>
    </citation>
    <scope>NUCLEOTIDE SEQUENCE</scope>
    <source>
        <strain evidence="1">19CS2-2</strain>
    </source>
</reference>
<gene>
    <name evidence="1" type="ORF">CBA19CS22_34475</name>
</gene>
<dbReference type="EMBL" id="BPUR01000031">
    <property type="protein sequence ID" value="GJH21759.1"/>
    <property type="molecule type" value="Genomic_DNA"/>
</dbReference>
<proteinExistence type="predicted"/>
<name>A0ACB5R2X6_9BURK</name>
<evidence type="ECO:0000313" key="2">
    <source>
        <dbReference type="Proteomes" id="UP001055013"/>
    </source>
</evidence>
<accession>A0ACB5R2X6</accession>
<evidence type="ECO:0000313" key="1">
    <source>
        <dbReference type="EMBL" id="GJH21759.1"/>
    </source>
</evidence>
<protein>
    <submittedName>
        <fullName evidence="1">Uncharacterized protein</fullName>
    </submittedName>
</protein>
<comment type="caution">
    <text evidence="1">The sequence shown here is derived from an EMBL/GenBank/DDBJ whole genome shotgun (WGS) entry which is preliminary data.</text>
</comment>
<dbReference type="Proteomes" id="UP001055013">
    <property type="component" value="Unassembled WGS sequence"/>
</dbReference>